<dbReference type="InterPro" id="IPR032710">
    <property type="entry name" value="NTF2-like_dom_sf"/>
</dbReference>
<dbReference type="Gene3D" id="3.10.450.50">
    <property type="match status" value="1"/>
</dbReference>
<evidence type="ECO:0008006" key="3">
    <source>
        <dbReference type="Google" id="ProtNLM"/>
    </source>
</evidence>
<dbReference type="PANTHER" id="PTHR31723:SF10">
    <property type="entry name" value="PATHOGEN-RELATED PROTEIN"/>
    <property type="match status" value="1"/>
</dbReference>
<protein>
    <recommendedName>
        <fullName evidence="3">Pathogen-related protein</fullName>
    </recommendedName>
</protein>
<gene>
    <name evidence="1" type="ORF">VPNG_02278</name>
</gene>
<dbReference type="SUPFAM" id="SSF54427">
    <property type="entry name" value="NTF2-like"/>
    <property type="match status" value="1"/>
</dbReference>
<dbReference type="EMBL" id="LKEB01000009">
    <property type="protein sequence ID" value="ROW15465.1"/>
    <property type="molecule type" value="Genomic_DNA"/>
</dbReference>
<evidence type="ECO:0000313" key="1">
    <source>
        <dbReference type="EMBL" id="ROW15465.1"/>
    </source>
</evidence>
<dbReference type="PANTHER" id="PTHR31723">
    <property type="entry name" value="PATHOGENESIS-RELATED FAMILY PROTEIN"/>
    <property type="match status" value="1"/>
</dbReference>
<evidence type="ECO:0000313" key="2">
    <source>
        <dbReference type="Proteomes" id="UP000285146"/>
    </source>
</evidence>
<organism evidence="1 2">
    <name type="scientific">Cytospora leucostoma</name>
    <dbReference type="NCBI Taxonomy" id="1230097"/>
    <lineage>
        <taxon>Eukaryota</taxon>
        <taxon>Fungi</taxon>
        <taxon>Dikarya</taxon>
        <taxon>Ascomycota</taxon>
        <taxon>Pezizomycotina</taxon>
        <taxon>Sordariomycetes</taxon>
        <taxon>Sordariomycetidae</taxon>
        <taxon>Diaporthales</taxon>
        <taxon>Cytosporaceae</taxon>
        <taxon>Cytospora</taxon>
    </lineage>
</organism>
<dbReference type="InParanoid" id="A0A423XGP3"/>
<name>A0A423XGP3_9PEZI</name>
<reference evidence="1 2" key="1">
    <citation type="submission" date="2015-09" db="EMBL/GenBank/DDBJ databases">
        <title>Host preference determinants of Valsa canker pathogens revealed by comparative genomics.</title>
        <authorList>
            <person name="Yin Z."/>
            <person name="Huang L."/>
        </authorList>
    </citation>
    <scope>NUCLEOTIDE SEQUENCE [LARGE SCALE GENOMIC DNA]</scope>
    <source>
        <strain evidence="1 2">SXYLt</strain>
    </source>
</reference>
<sequence length="268" mass="30497">MGDKAKKPDEAPAPAFPDYMLDPDAVAKDKVAWRYGSPPDYTVTRQMWAKGMIPPKSPTFPVHVLQTKASSTEKRSRHEAGSLETLVENLVKNWEVEASHKMHVSDWRTVDQEKYTFAINGGPAQDAQHMLKVGTYSAVIAANKYYSPQHFDFEESHKAFRDMMPNFAWEVLEVYSGPPTVVFKWRHWGWMKGDYVGKNEEGVTVTIKSHGAVLDIQGVTVAKLNDEFQVTSLETWFDPMDFFNQMKPSKETMTTNHMQCPLGYKAEL</sequence>
<dbReference type="InterPro" id="IPR053218">
    <property type="entry name" value="Pathogen-related_defense"/>
</dbReference>
<dbReference type="Proteomes" id="UP000285146">
    <property type="component" value="Unassembled WGS sequence"/>
</dbReference>
<comment type="caution">
    <text evidence="1">The sequence shown here is derived from an EMBL/GenBank/DDBJ whole genome shotgun (WGS) entry which is preliminary data.</text>
</comment>
<keyword evidence="2" id="KW-1185">Reference proteome</keyword>
<dbReference type="AlphaFoldDB" id="A0A423XGP3"/>
<proteinExistence type="predicted"/>
<dbReference type="OrthoDB" id="65445at2759"/>
<accession>A0A423XGP3</accession>